<name>A0A1M7TVW6_9ACTN</name>
<sequence>MTTPRRVISGSGAIGPALLDALHRRGRTARMVNRSAPARVPDDVEAAASAEPGPPPGRSPSTPTSRC</sequence>
<feature type="region of interest" description="Disordered" evidence="1">
    <location>
        <begin position="30"/>
        <end position="67"/>
    </location>
</feature>
<protein>
    <submittedName>
        <fullName evidence="2">Uncharacterized protein</fullName>
    </submittedName>
</protein>
<dbReference type="Proteomes" id="UP000184428">
    <property type="component" value="Unassembled WGS sequence"/>
</dbReference>
<evidence type="ECO:0000313" key="2">
    <source>
        <dbReference type="EMBL" id="SHN74879.1"/>
    </source>
</evidence>
<dbReference type="RefSeq" id="WP_072917992.1">
    <property type="nucleotide sequence ID" value="NZ_FRDM01000009.1"/>
</dbReference>
<organism evidence="2 3">
    <name type="scientific">Geodermatophilus obscurus</name>
    <dbReference type="NCBI Taxonomy" id="1861"/>
    <lineage>
        <taxon>Bacteria</taxon>
        <taxon>Bacillati</taxon>
        <taxon>Actinomycetota</taxon>
        <taxon>Actinomycetes</taxon>
        <taxon>Geodermatophilales</taxon>
        <taxon>Geodermatophilaceae</taxon>
        <taxon>Geodermatophilus</taxon>
    </lineage>
</organism>
<evidence type="ECO:0000256" key="1">
    <source>
        <dbReference type="SAM" id="MobiDB-lite"/>
    </source>
</evidence>
<dbReference type="AlphaFoldDB" id="A0A1M7TVW6"/>
<gene>
    <name evidence="2" type="ORF">SAMN05660350_02259</name>
</gene>
<dbReference type="OrthoDB" id="8205493at2"/>
<accession>A0A1M7TVW6</accession>
<dbReference type="EMBL" id="FRDM01000009">
    <property type="protein sequence ID" value="SHN74879.1"/>
    <property type="molecule type" value="Genomic_DNA"/>
</dbReference>
<evidence type="ECO:0000313" key="3">
    <source>
        <dbReference type="Proteomes" id="UP000184428"/>
    </source>
</evidence>
<proteinExistence type="predicted"/>
<reference evidence="2 3" key="1">
    <citation type="submission" date="2016-12" db="EMBL/GenBank/DDBJ databases">
        <authorList>
            <person name="Song W.-J."/>
            <person name="Kurnit D.M."/>
        </authorList>
    </citation>
    <scope>NUCLEOTIDE SEQUENCE [LARGE SCALE GENOMIC DNA]</scope>
    <source>
        <strain evidence="2 3">DSM 43162</strain>
    </source>
</reference>